<reference evidence="3 4" key="1">
    <citation type="submission" date="2020-08" db="EMBL/GenBank/DDBJ databases">
        <title>Genomic Encyclopedia of Type Strains, Phase IV (KMG-IV): sequencing the most valuable type-strain genomes for metagenomic binning, comparative biology and taxonomic classification.</title>
        <authorList>
            <person name="Goeker M."/>
        </authorList>
    </citation>
    <scope>NUCLEOTIDE SEQUENCE [LARGE SCALE GENOMIC DNA]</scope>
    <source>
        <strain evidence="3 4">DSM 19612</strain>
    </source>
</reference>
<sequence>MTIELTILVSILGLVIAYLGYQVNRQRQQTEYQKTVKNDATREAIIETKLDNISSGVENIRIDLRANERQMASLGERVTRVEESAKQAHKRLDNLDKEGGV</sequence>
<gene>
    <name evidence="3" type="ORF">HNQ94_000391</name>
</gene>
<evidence type="ECO:0000313" key="3">
    <source>
        <dbReference type="EMBL" id="MBB6451970.1"/>
    </source>
</evidence>
<proteinExistence type="predicted"/>
<feature type="transmembrane region" description="Helical" evidence="2">
    <location>
        <begin position="6"/>
        <end position="24"/>
    </location>
</feature>
<keyword evidence="4" id="KW-1185">Reference proteome</keyword>
<protein>
    <submittedName>
        <fullName evidence="3">Flp pilus assembly protein TadB</fullName>
    </submittedName>
</protein>
<dbReference type="RefSeq" id="WP_174494470.1">
    <property type="nucleotide sequence ID" value="NZ_CADDWK010000001.1"/>
</dbReference>
<evidence type="ECO:0000313" key="4">
    <source>
        <dbReference type="Proteomes" id="UP000581688"/>
    </source>
</evidence>
<comment type="caution">
    <text evidence="3">The sequence shown here is derived from an EMBL/GenBank/DDBJ whole genome shotgun (WGS) entry which is preliminary data.</text>
</comment>
<dbReference type="AlphaFoldDB" id="A0A841PT51"/>
<evidence type="ECO:0000256" key="1">
    <source>
        <dbReference type="SAM" id="MobiDB-lite"/>
    </source>
</evidence>
<dbReference type="EMBL" id="JACHGH010000001">
    <property type="protein sequence ID" value="MBB6451970.1"/>
    <property type="molecule type" value="Genomic_DNA"/>
</dbReference>
<evidence type="ECO:0000256" key="2">
    <source>
        <dbReference type="SAM" id="Phobius"/>
    </source>
</evidence>
<keyword evidence="2" id="KW-0472">Membrane</keyword>
<dbReference type="Proteomes" id="UP000581688">
    <property type="component" value="Unassembled WGS sequence"/>
</dbReference>
<accession>A0A841PT51</accession>
<keyword evidence="2" id="KW-0812">Transmembrane</keyword>
<organism evidence="3 4">
    <name type="scientific">Salirhabdus euzebyi</name>
    <dbReference type="NCBI Taxonomy" id="394506"/>
    <lineage>
        <taxon>Bacteria</taxon>
        <taxon>Bacillati</taxon>
        <taxon>Bacillota</taxon>
        <taxon>Bacilli</taxon>
        <taxon>Bacillales</taxon>
        <taxon>Bacillaceae</taxon>
        <taxon>Salirhabdus</taxon>
    </lineage>
</organism>
<feature type="region of interest" description="Disordered" evidence="1">
    <location>
        <begin position="77"/>
        <end position="101"/>
    </location>
</feature>
<name>A0A841PT51_9BACI</name>
<keyword evidence="2" id="KW-1133">Transmembrane helix</keyword>